<proteinExistence type="predicted"/>
<dbReference type="PANTHER" id="PTHR37291">
    <property type="entry name" value="5-METHYLCYTOSINE-SPECIFIC RESTRICTION ENZYME B"/>
    <property type="match status" value="1"/>
</dbReference>
<dbReference type="EMBL" id="CP000806">
    <property type="protein sequence ID" value="ACB50576.1"/>
    <property type="molecule type" value="Genomic_DNA"/>
</dbReference>
<evidence type="ECO:0000259" key="1">
    <source>
        <dbReference type="SMART" id="SM00382"/>
    </source>
</evidence>
<feature type="domain" description="AAA+ ATPase" evidence="1">
    <location>
        <begin position="285"/>
        <end position="444"/>
    </location>
</feature>
<dbReference type="PANTHER" id="PTHR37291:SF1">
    <property type="entry name" value="TYPE IV METHYL-DIRECTED RESTRICTION ENZYME ECOKMCRB SUBUNIT"/>
    <property type="match status" value="1"/>
</dbReference>
<dbReference type="InterPro" id="IPR003593">
    <property type="entry name" value="AAA+_ATPase"/>
</dbReference>
<protein>
    <submittedName>
        <fullName evidence="2">ATPase</fullName>
    </submittedName>
</protein>
<keyword evidence="3" id="KW-1185">Reference proteome</keyword>
<evidence type="ECO:0000313" key="2">
    <source>
        <dbReference type="EMBL" id="ACB50576.1"/>
    </source>
</evidence>
<dbReference type="eggNOG" id="COG1401">
    <property type="taxonomic scope" value="Bacteria"/>
</dbReference>
<dbReference type="GO" id="GO:0016887">
    <property type="term" value="F:ATP hydrolysis activity"/>
    <property type="evidence" value="ECO:0007669"/>
    <property type="project" value="InterPro"/>
</dbReference>
<dbReference type="Gene3D" id="3.40.50.300">
    <property type="entry name" value="P-loop containing nucleotide triphosphate hydrolases"/>
    <property type="match status" value="1"/>
</dbReference>
<dbReference type="OrthoDB" id="9781481at2"/>
<accession>B1WUX5</accession>
<dbReference type="Proteomes" id="UP000001203">
    <property type="component" value="Chromosome circular"/>
</dbReference>
<dbReference type="InterPro" id="IPR052934">
    <property type="entry name" value="Methyl-DNA_Rec/Restrict_Enz"/>
</dbReference>
<dbReference type="SUPFAM" id="SSF52540">
    <property type="entry name" value="P-loop containing nucleoside triphosphate hydrolases"/>
    <property type="match status" value="1"/>
</dbReference>
<dbReference type="KEGG" id="cyt:cce_1226"/>
<dbReference type="AlphaFoldDB" id="B1WUX5"/>
<organism evidence="2 3">
    <name type="scientific">Crocosphaera subtropica (strain ATCC 51142 / BH68)</name>
    <name type="common">Cyanothece sp. (strain ATCC 51142)</name>
    <dbReference type="NCBI Taxonomy" id="43989"/>
    <lineage>
        <taxon>Bacteria</taxon>
        <taxon>Bacillati</taxon>
        <taxon>Cyanobacteriota</taxon>
        <taxon>Cyanophyceae</taxon>
        <taxon>Oscillatoriophycideae</taxon>
        <taxon>Chroococcales</taxon>
        <taxon>Aphanothecaceae</taxon>
        <taxon>Crocosphaera</taxon>
        <taxon>Crocosphaera subtropica</taxon>
    </lineage>
</organism>
<dbReference type="CDD" id="cd00009">
    <property type="entry name" value="AAA"/>
    <property type="match status" value="1"/>
</dbReference>
<dbReference type="RefSeq" id="WP_009544053.1">
    <property type="nucleotide sequence ID" value="NC_010546.1"/>
</dbReference>
<dbReference type="SMART" id="SM00382">
    <property type="entry name" value="AAA"/>
    <property type="match status" value="1"/>
</dbReference>
<dbReference type="GO" id="GO:0005524">
    <property type="term" value="F:ATP binding"/>
    <property type="evidence" value="ECO:0007669"/>
    <property type="project" value="InterPro"/>
</dbReference>
<dbReference type="STRING" id="43989.cce_1226"/>
<dbReference type="Pfam" id="PF07728">
    <property type="entry name" value="AAA_5"/>
    <property type="match status" value="1"/>
</dbReference>
<sequence length="542" mass="64602">MSEILKRIITENNYNSYRGLTSETFECLSNLTTRSTLLSNYETFLYNVQIPFECFCIEILKKIEERYIHIPLVKKIVKKSFILCFDKDGFKNSNDEAILDGRFIILINTFNIEYRLGFCLELQSDYISYFFNINSFDKTHNLYLFHENCKKMDDNLINRFEQQLLYKEELEITDYLGVDSSREENTIFIQEFSQLLNISDNYLIYAGKKINYEHDYISYVYEGFTNFLVLSLLATSENPMQEIDLIWNYENYDEEEIKKIIRDMKPQETYIEETELNQYIKTLKRKKHIIFQGSPGTGKTYLAKHIAKHLTSSGDGFYELIQFHPSYSYEDFIQGIRPQTSPDGNLNYSMIPGRFLNFCKKAEECEDMCILIIDEINRANLSQVFGELMYLLEYREEKIQLAGNDKKFKIPENVHIIGTMNTADRSIALVDNALRRRFAFIPIKPNYDILKKYYEKQHEKDKTNYNIEFIKSLRTILEEVNKTINDPHYEIGVSFFLTETLKEDLEDIWIMEIEPYLEEYFFDETDKIDQFRWIKIKDKLKL</sequence>
<dbReference type="InterPro" id="IPR027417">
    <property type="entry name" value="P-loop_NTPase"/>
</dbReference>
<dbReference type="REBASE" id="17682">
    <property type="entry name" value="Csp68KMcrBCP"/>
</dbReference>
<reference evidence="2 3" key="1">
    <citation type="journal article" date="2008" name="Proc. Natl. Acad. Sci. U.S.A.">
        <title>The genome of Cyanothece 51142, a unicellular diazotrophic cyanobacterium important in the marine nitrogen cycle.</title>
        <authorList>
            <person name="Welsh E.A."/>
            <person name="Liberton M."/>
            <person name="Stoeckel J."/>
            <person name="Loh T."/>
            <person name="Elvitigala T."/>
            <person name="Wang C."/>
            <person name="Wollam A."/>
            <person name="Fulton R.S."/>
            <person name="Clifton S.W."/>
            <person name="Jacobs J.M."/>
            <person name="Aurora R."/>
            <person name="Ghosh B.K."/>
            <person name="Sherman L.A."/>
            <person name="Smith R.D."/>
            <person name="Wilson R.K."/>
            <person name="Pakrasi H.B."/>
        </authorList>
    </citation>
    <scope>NUCLEOTIDE SEQUENCE [LARGE SCALE GENOMIC DNA]</scope>
    <source>
        <strain evidence="3">ATCC 51142 / BH68</strain>
    </source>
</reference>
<dbReference type="InterPro" id="IPR011704">
    <property type="entry name" value="ATPase_dyneun-rel_AAA"/>
</dbReference>
<name>B1WUX5_CROS5</name>
<gene>
    <name evidence="2" type="ordered locus">cce_1226</name>
</gene>
<evidence type="ECO:0000313" key="3">
    <source>
        <dbReference type="Proteomes" id="UP000001203"/>
    </source>
</evidence>
<dbReference type="HOGENOM" id="CLU_037298_0_0_3"/>